<dbReference type="Pfam" id="PF00326">
    <property type="entry name" value="Peptidase_S9"/>
    <property type="match status" value="1"/>
</dbReference>
<accession>I6ZA30</accession>
<dbReference type="SUPFAM" id="SSF53474">
    <property type="entry name" value="alpha/beta-Hydrolases"/>
    <property type="match status" value="1"/>
</dbReference>
<organism evidence="2 3">
    <name type="scientific">Melioribacter roseus (strain DSM 23840 / JCM 17771 / VKM B-2668 / P3M-2)</name>
    <dbReference type="NCBI Taxonomy" id="1191523"/>
    <lineage>
        <taxon>Bacteria</taxon>
        <taxon>Pseudomonadati</taxon>
        <taxon>Ignavibacteriota</taxon>
        <taxon>Ignavibacteria</taxon>
        <taxon>Ignavibacteriales</taxon>
        <taxon>Melioribacteraceae</taxon>
        <taxon>Melioribacter</taxon>
    </lineage>
</organism>
<keyword evidence="3" id="KW-1185">Reference proteome</keyword>
<dbReference type="InterPro" id="IPR029058">
    <property type="entry name" value="AB_hydrolase_fold"/>
</dbReference>
<dbReference type="EMBL" id="CP003557">
    <property type="protein sequence ID" value="AFN75995.1"/>
    <property type="molecule type" value="Genomic_DNA"/>
</dbReference>
<sequence length="276" mass="31688">MIRNFTFTASDNEQIFATAYLNETRFSGNALVLVHGFKGFKDWGFGPYASQFFADNGYLTVAFNFSHNGVDENNEFTRLDKFAANTFSREIRELNEITDAVYNDCLNLNFKGKIGYIGHSRGGAISILTASRRTDIPAVALWASVSKLDRYSERQKEEWRKKGYFQVMNMRTKQKMKLNLTLLEDIEKNGEDLLNIQKAVSNFDRPLLIAHGDRDLAVPPEEAEELYNRANKEKTDLCIIRNTGHTFGIVHPFKHSNEKFDKLLDKTVTFFNNNLK</sequence>
<dbReference type="eggNOG" id="COG1073">
    <property type="taxonomic scope" value="Bacteria"/>
</dbReference>
<dbReference type="PANTHER" id="PTHR42886">
    <property type="entry name" value="RE40534P-RELATED"/>
    <property type="match status" value="1"/>
</dbReference>
<dbReference type="OrthoDB" id="9808543at2"/>
<dbReference type="AlphaFoldDB" id="I6ZA30"/>
<gene>
    <name evidence="2" type="ordered locus">MROS_2765</name>
</gene>
<keyword evidence="2" id="KW-0378">Hydrolase</keyword>
<dbReference type="HOGENOM" id="CLU_086603_0_0_10"/>
<evidence type="ECO:0000313" key="3">
    <source>
        <dbReference type="Proteomes" id="UP000009011"/>
    </source>
</evidence>
<feature type="domain" description="Peptidase S9 prolyl oligopeptidase catalytic" evidence="1">
    <location>
        <begin position="90"/>
        <end position="275"/>
    </location>
</feature>
<proteinExistence type="predicted"/>
<dbReference type="Gene3D" id="3.40.50.1820">
    <property type="entry name" value="alpha/beta hydrolase"/>
    <property type="match status" value="1"/>
</dbReference>
<name>I6ZA30_MELRP</name>
<dbReference type="Proteomes" id="UP000009011">
    <property type="component" value="Chromosome"/>
</dbReference>
<dbReference type="InterPro" id="IPR001375">
    <property type="entry name" value="Peptidase_S9_cat"/>
</dbReference>
<dbReference type="GO" id="GO:0008236">
    <property type="term" value="F:serine-type peptidase activity"/>
    <property type="evidence" value="ECO:0007669"/>
    <property type="project" value="InterPro"/>
</dbReference>
<reference evidence="2 3" key="1">
    <citation type="journal article" date="2013" name="PLoS ONE">
        <title>Genomic analysis of Melioribacter roseus, facultatively anaerobic organotrophic bacterium representing a novel deep lineage within Bacteriodetes/Chlorobi group.</title>
        <authorList>
            <person name="Kadnikov V.V."/>
            <person name="Mardanov A.V."/>
            <person name="Podosokorskaya O.A."/>
            <person name="Gavrilov S.N."/>
            <person name="Kublanov I.V."/>
            <person name="Beletsky A.V."/>
            <person name="Bonch-Osmolovskaya E.A."/>
            <person name="Ravin N.V."/>
        </authorList>
    </citation>
    <scope>NUCLEOTIDE SEQUENCE [LARGE SCALE GENOMIC DNA]</scope>
    <source>
        <strain evidence="3">JCM 17771 / P3M-2</strain>
    </source>
</reference>
<dbReference type="RefSeq" id="WP_014857425.1">
    <property type="nucleotide sequence ID" value="NC_018178.1"/>
</dbReference>
<protein>
    <submittedName>
        <fullName evidence="2">Alpha/beta hydrolase fold protein</fullName>
    </submittedName>
</protein>
<evidence type="ECO:0000259" key="1">
    <source>
        <dbReference type="Pfam" id="PF00326"/>
    </source>
</evidence>
<dbReference type="PANTHER" id="PTHR42886:SF53">
    <property type="entry name" value="ALPHA_BETA-HYDROLASES SUPERFAMILY PROTEIN"/>
    <property type="match status" value="1"/>
</dbReference>
<evidence type="ECO:0000313" key="2">
    <source>
        <dbReference type="EMBL" id="AFN75995.1"/>
    </source>
</evidence>
<dbReference type="KEGG" id="mro:MROS_2765"/>
<dbReference type="PATRIC" id="fig|1191523.3.peg.2902"/>
<dbReference type="STRING" id="1191523.MROS_2765"/>
<dbReference type="GO" id="GO:0006508">
    <property type="term" value="P:proteolysis"/>
    <property type="evidence" value="ECO:0007669"/>
    <property type="project" value="InterPro"/>
</dbReference>